<protein>
    <submittedName>
        <fullName evidence="1">Uncharacterized protein</fullName>
    </submittedName>
</protein>
<proteinExistence type="predicted"/>
<organism evidence="1">
    <name type="scientific">marine sediment metagenome</name>
    <dbReference type="NCBI Taxonomy" id="412755"/>
    <lineage>
        <taxon>unclassified sequences</taxon>
        <taxon>metagenomes</taxon>
        <taxon>ecological metagenomes</taxon>
    </lineage>
</organism>
<comment type="caution">
    <text evidence="1">The sequence shown here is derived from an EMBL/GenBank/DDBJ whole genome shotgun (WGS) entry which is preliminary data.</text>
</comment>
<reference evidence="1" key="1">
    <citation type="journal article" date="2014" name="Front. Microbiol.">
        <title>High frequency of phylogenetically diverse reductive dehalogenase-homologous genes in deep subseafloor sedimentary metagenomes.</title>
        <authorList>
            <person name="Kawai M."/>
            <person name="Futagami T."/>
            <person name="Toyoda A."/>
            <person name="Takaki Y."/>
            <person name="Nishi S."/>
            <person name="Hori S."/>
            <person name="Arai W."/>
            <person name="Tsubouchi T."/>
            <person name="Morono Y."/>
            <person name="Uchiyama I."/>
            <person name="Ito T."/>
            <person name="Fujiyama A."/>
            <person name="Inagaki F."/>
            <person name="Takami H."/>
        </authorList>
    </citation>
    <scope>NUCLEOTIDE SEQUENCE</scope>
    <source>
        <strain evidence="1">Expedition CK06-06</strain>
    </source>
</reference>
<gene>
    <name evidence="1" type="ORF">S01H1_85088</name>
</gene>
<evidence type="ECO:0000313" key="1">
    <source>
        <dbReference type="EMBL" id="GAG47210.1"/>
    </source>
</evidence>
<sequence length="100" mass="11432">MKDRIEELETQKGVLVLLELHALVIFATQDEKINAGEFGLYLDYIETQFSQLFSQPEPRELTPLQAREKCLGRIVGSSQPETDEALREKIAEVGQEWRGL</sequence>
<name>X0XV37_9ZZZZ</name>
<dbReference type="EMBL" id="BARS01058297">
    <property type="protein sequence ID" value="GAG47210.1"/>
    <property type="molecule type" value="Genomic_DNA"/>
</dbReference>
<accession>X0XV37</accession>
<dbReference type="AlphaFoldDB" id="X0XV37"/>
<feature type="non-terminal residue" evidence="1">
    <location>
        <position position="100"/>
    </location>
</feature>